<evidence type="ECO:0000256" key="1">
    <source>
        <dbReference type="SAM" id="Phobius"/>
    </source>
</evidence>
<feature type="transmembrane region" description="Helical" evidence="1">
    <location>
        <begin position="61"/>
        <end position="83"/>
    </location>
</feature>
<sequence>MAFWDSPVAQLAILAVGWLLIRLVKRVFGKHWPAQVNTWDLMTPLLLLCSLLLIPHGAGALLPWLVIGWMAIGIMVTLIQAIHNKELLYPTFFRTFWRLTDLYWIIGFVVCFIVAIS</sequence>
<feature type="transmembrane region" description="Helical" evidence="1">
    <location>
        <begin position="6"/>
        <end position="24"/>
    </location>
</feature>
<comment type="caution">
    <text evidence="2">The sequence shown here is derived from an EMBL/GenBank/DDBJ whole genome shotgun (WGS) entry which is preliminary data.</text>
</comment>
<keyword evidence="1" id="KW-0812">Transmembrane</keyword>
<dbReference type="RefSeq" id="WP_125693755.1">
    <property type="nucleotide sequence ID" value="NZ_JBHSSK010000004.1"/>
</dbReference>
<dbReference type="Proteomes" id="UP001596254">
    <property type="component" value="Unassembled WGS sequence"/>
</dbReference>
<keyword evidence="1" id="KW-0472">Membrane</keyword>
<dbReference type="InterPro" id="IPR024515">
    <property type="entry name" value="DUF3397"/>
</dbReference>
<dbReference type="Pfam" id="PF11877">
    <property type="entry name" value="DUF3397"/>
    <property type="match status" value="1"/>
</dbReference>
<proteinExistence type="predicted"/>
<evidence type="ECO:0000313" key="3">
    <source>
        <dbReference type="Proteomes" id="UP001596254"/>
    </source>
</evidence>
<accession>A0ABW1SPU6</accession>
<feature type="transmembrane region" description="Helical" evidence="1">
    <location>
        <begin position="95"/>
        <end position="116"/>
    </location>
</feature>
<keyword evidence="1" id="KW-1133">Transmembrane helix</keyword>
<gene>
    <name evidence="2" type="ORF">ACFP1G_01110</name>
</gene>
<evidence type="ECO:0000313" key="2">
    <source>
        <dbReference type="EMBL" id="MFC6206093.1"/>
    </source>
</evidence>
<dbReference type="EMBL" id="JBHSSK010000004">
    <property type="protein sequence ID" value="MFC6206093.1"/>
    <property type="molecule type" value="Genomic_DNA"/>
</dbReference>
<organism evidence="2 3">
    <name type="scientific">Levilactobacillus tongjiangensis</name>
    <dbReference type="NCBI Taxonomy" id="2486023"/>
    <lineage>
        <taxon>Bacteria</taxon>
        <taxon>Bacillati</taxon>
        <taxon>Bacillota</taxon>
        <taxon>Bacilli</taxon>
        <taxon>Lactobacillales</taxon>
        <taxon>Lactobacillaceae</taxon>
        <taxon>Levilactobacillus</taxon>
    </lineage>
</organism>
<keyword evidence="3" id="KW-1185">Reference proteome</keyword>
<name>A0ABW1SPU6_9LACO</name>
<protein>
    <submittedName>
        <fullName evidence="2">DUF3397 family protein</fullName>
    </submittedName>
</protein>
<feature type="transmembrane region" description="Helical" evidence="1">
    <location>
        <begin position="36"/>
        <end position="55"/>
    </location>
</feature>
<reference evidence="3" key="1">
    <citation type="journal article" date="2019" name="Int. J. Syst. Evol. Microbiol.">
        <title>The Global Catalogue of Microorganisms (GCM) 10K type strain sequencing project: providing services to taxonomists for standard genome sequencing and annotation.</title>
        <authorList>
            <consortium name="The Broad Institute Genomics Platform"/>
            <consortium name="The Broad Institute Genome Sequencing Center for Infectious Disease"/>
            <person name="Wu L."/>
            <person name="Ma J."/>
        </authorList>
    </citation>
    <scope>NUCLEOTIDE SEQUENCE [LARGE SCALE GENOMIC DNA]</scope>
    <source>
        <strain evidence="3">CCM 8905</strain>
    </source>
</reference>